<comment type="caution">
    <text evidence="1">The sequence shown here is derived from an EMBL/GenBank/DDBJ whole genome shotgun (WGS) entry which is preliminary data.</text>
</comment>
<evidence type="ECO:0000313" key="2">
    <source>
        <dbReference type="Proteomes" id="UP001062846"/>
    </source>
</evidence>
<reference evidence="1" key="1">
    <citation type="submission" date="2022-02" db="EMBL/GenBank/DDBJ databases">
        <title>Plant Genome Project.</title>
        <authorList>
            <person name="Zhang R.-G."/>
        </authorList>
    </citation>
    <scope>NUCLEOTIDE SEQUENCE</scope>
    <source>
        <strain evidence="1">AT1</strain>
    </source>
</reference>
<proteinExistence type="predicted"/>
<name>A0ACC0NPQ7_RHOML</name>
<sequence>MKRLSLTFPCYLSLSQRSSSLSPFPFLEHIHRRSRRENPPSWLPSFLGFSSSLSSGAYQKPSSQPSSPPPSPATAASFSS</sequence>
<accession>A0ACC0NPQ7</accession>
<organism evidence="1 2">
    <name type="scientific">Rhododendron molle</name>
    <name type="common">Chinese azalea</name>
    <name type="synonym">Azalea mollis</name>
    <dbReference type="NCBI Taxonomy" id="49168"/>
    <lineage>
        <taxon>Eukaryota</taxon>
        <taxon>Viridiplantae</taxon>
        <taxon>Streptophyta</taxon>
        <taxon>Embryophyta</taxon>
        <taxon>Tracheophyta</taxon>
        <taxon>Spermatophyta</taxon>
        <taxon>Magnoliopsida</taxon>
        <taxon>eudicotyledons</taxon>
        <taxon>Gunneridae</taxon>
        <taxon>Pentapetalae</taxon>
        <taxon>asterids</taxon>
        <taxon>Ericales</taxon>
        <taxon>Ericaceae</taxon>
        <taxon>Ericoideae</taxon>
        <taxon>Rhodoreae</taxon>
        <taxon>Rhododendron</taxon>
    </lineage>
</organism>
<dbReference type="EMBL" id="CM046392">
    <property type="protein sequence ID" value="KAI8554939.1"/>
    <property type="molecule type" value="Genomic_DNA"/>
</dbReference>
<dbReference type="Proteomes" id="UP001062846">
    <property type="component" value="Chromosome 5"/>
</dbReference>
<gene>
    <name evidence="1" type="ORF">RHMOL_Rhmol05G0134800</name>
</gene>
<protein>
    <submittedName>
        <fullName evidence="1">Uncharacterized protein</fullName>
    </submittedName>
</protein>
<evidence type="ECO:0000313" key="1">
    <source>
        <dbReference type="EMBL" id="KAI8554939.1"/>
    </source>
</evidence>
<keyword evidence="2" id="KW-1185">Reference proteome</keyword>